<evidence type="ECO:0000313" key="3">
    <source>
        <dbReference type="WBParaSite" id="ASIM_0001362601-mRNA-1"/>
    </source>
</evidence>
<dbReference type="EMBL" id="UYRR01031304">
    <property type="protein sequence ID" value="VDK48818.1"/>
    <property type="molecule type" value="Genomic_DNA"/>
</dbReference>
<reference evidence="1 2" key="2">
    <citation type="submission" date="2018-11" db="EMBL/GenBank/DDBJ databases">
        <authorList>
            <consortium name="Pathogen Informatics"/>
        </authorList>
    </citation>
    <scope>NUCLEOTIDE SEQUENCE [LARGE SCALE GENOMIC DNA]</scope>
</reference>
<sequence length="299" mass="33052">MITLTETPITVVNTYLLSGWAGGTEIVTNKVKWNIVRSLGVNVDHQIVQSNEWSKQSENENGESAVFLKTSLDGDRSIVNVDKPASLIHQPKTNTVFIEPLMTTATAFTSVAGTPTANSTITTALTGNNNSNKINDRNYNTQTKSNTTAEDAKSNHYIITSNTQKSTKLTSPSTTAQLIRSTETYTDTFPQASTIQPTTAHQVNTLSKMAEKQLPSQQMKYIDEINHKDDTSAEINTDEQHPTIQQQLHISSTSRAFGDDQWQSSETMQHAINQQPLLPTPTRIYPQPNITGAYLDRLI</sequence>
<reference evidence="3" key="1">
    <citation type="submission" date="2017-02" db="UniProtKB">
        <authorList>
            <consortium name="WormBaseParasite"/>
        </authorList>
    </citation>
    <scope>IDENTIFICATION</scope>
</reference>
<dbReference type="AlphaFoldDB" id="A0A0M3JYT5"/>
<keyword evidence="2" id="KW-1185">Reference proteome</keyword>
<evidence type="ECO:0000313" key="2">
    <source>
        <dbReference type="Proteomes" id="UP000267096"/>
    </source>
</evidence>
<gene>
    <name evidence="1" type="ORF">ASIM_LOCUS13054</name>
</gene>
<name>A0A0M3JYT5_ANISI</name>
<evidence type="ECO:0000313" key="1">
    <source>
        <dbReference type="EMBL" id="VDK48818.1"/>
    </source>
</evidence>
<dbReference type="Proteomes" id="UP000267096">
    <property type="component" value="Unassembled WGS sequence"/>
</dbReference>
<accession>A0A0M3JYT5</accession>
<organism evidence="3">
    <name type="scientific">Anisakis simplex</name>
    <name type="common">Herring worm</name>
    <dbReference type="NCBI Taxonomy" id="6269"/>
    <lineage>
        <taxon>Eukaryota</taxon>
        <taxon>Metazoa</taxon>
        <taxon>Ecdysozoa</taxon>
        <taxon>Nematoda</taxon>
        <taxon>Chromadorea</taxon>
        <taxon>Rhabditida</taxon>
        <taxon>Spirurina</taxon>
        <taxon>Ascaridomorpha</taxon>
        <taxon>Ascaridoidea</taxon>
        <taxon>Anisakidae</taxon>
        <taxon>Anisakis</taxon>
        <taxon>Anisakis simplex complex</taxon>
    </lineage>
</organism>
<dbReference type="WBParaSite" id="ASIM_0001362601-mRNA-1">
    <property type="protein sequence ID" value="ASIM_0001362601-mRNA-1"/>
    <property type="gene ID" value="ASIM_0001362601"/>
</dbReference>
<proteinExistence type="predicted"/>
<protein>
    <submittedName>
        <fullName evidence="3">DOMON domain-containing protein</fullName>
    </submittedName>
</protein>